<dbReference type="FunFam" id="3.40.50.300:FF:000010">
    <property type="entry name" value="Chaperone clpB 1, putative"/>
    <property type="match status" value="1"/>
</dbReference>
<evidence type="ECO:0000256" key="1">
    <source>
        <dbReference type="ARBA" id="ARBA00008675"/>
    </source>
</evidence>
<evidence type="ECO:0000256" key="2">
    <source>
        <dbReference type="ARBA" id="ARBA00022737"/>
    </source>
</evidence>
<protein>
    <submittedName>
        <fullName evidence="10">ATP-dependent Clp protease ATP-binding subunit ClpA</fullName>
    </submittedName>
</protein>
<feature type="compositionally biased region" description="Basic and acidic residues" evidence="8">
    <location>
        <begin position="802"/>
        <end position="812"/>
    </location>
</feature>
<dbReference type="Gene3D" id="1.10.8.60">
    <property type="match status" value="2"/>
</dbReference>
<dbReference type="SMART" id="SM01086">
    <property type="entry name" value="ClpB_D2-small"/>
    <property type="match status" value="1"/>
</dbReference>
<dbReference type="InterPro" id="IPR036628">
    <property type="entry name" value="Clp_N_dom_sf"/>
</dbReference>
<dbReference type="InterPro" id="IPR003593">
    <property type="entry name" value="AAA+_ATPase"/>
</dbReference>
<dbReference type="GO" id="GO:0005524">
    <property type="term" value="F:ATP binding"/>
    <property type="evidence" value="ECO:0007669"/>
    <property type="project" value="UniProtKB-KW"/>
</dbReference>
<dbReference type="InterPro" id="IPR027417">
    <property type="entry name" value="P-loop_NTPase"/>
</dbReference>
<organism evidence="10 11">
    <name type="scientific">Rhizobium paranaense</name>
    <dbReference type="NCBI Taxonomy" id="1650438"/>
    <lineage>
        <taxon>Bacteria</taxon>
        <taxon>Pseudomonadati</taxon>
        <taxon>Pseudomonadota</taxon>
        <taxon>Alphaproteobacteria</taxon>
        <taxon>Hyphomicrobiales</taxon>
        <taxon>Rhizobiaceae</taxon>
        <taxon>Rhizobium/Agrobacterium group</taxon>
        <taxon>Rhizobium</taxon>
    </lineage>
</organism>
<dbReference type="PRINTS" id="PR00300">
    <property type="entry name" value="CLPPROTEASEA"/>
</dbReference>
<evidence type="ECO:0000256" key="6">
    <source>
        <dbReference type="PROSITE-ProRule" id="PRU01251"/>
    </source>
</evidence>
<dbReference type="GO" id="GO:0006508">
    <property type="term" value="P:proteolysis"/>
    <property type="evidence" value="ECO:0007669"/>
    <property type="project" value="UniProtKB-KW"/>
</dbReference>
<proteinExistence type="inferred from homology"/>
<evidence type="ECO:0000256" key="3">
    <source>
        <dbReference type="ARBA" id="ARBA00022741"/>
    </source>
</evidence>
<feature type="compositionally biased region" description="Basic and acidic residues" evidence="8">
    <location>
        <begin position="156"/>
        <end position="182"/>
    </location>
</feature>
<sequence length="842" mass="92443">MPTFSPSLEKALHQALTYANERHHEYATLEHLLLALVDDADAAAVMGACNVDLDALRKTLTEYVDNELSNLITGYDEDSKPTSGFQRVIQRAVIHVQSSGREEVTGANVLVAIFAERESHAAFFLQEQEMTRYDAVNYISHGIGKRPGSSQTRTPRGAEDTESESKPTSRGEQEEGNNKKQQDALKAYCVNLNEKAKNGKIDPLIGRNSEVSRTIQVLCRRSKNNPLYVGDPGVGKTAIAEGLAKRIVEGKVPEALADATIFSLDMGTLLAGTRYRGDFEERLKQVVKELEEYPGAVLFIDEIHTVIGAGATSGGAMDASNLLKPALSSGAIRCIGSTTYKEYRQFFEKDRALVRRFQKIDVNEPTIEDAIEIMKGLKPYFEEYHHLRYSNDAIKSAVELSARYISDRKLPDKAIDVIDETGAAQMLLPPSKRRKLITEREIEVTIATMARIPPKTVSKDDEMVLANLEQELRSVVYGQDTAIEALSTSIKLARAGLREPNKPIGCYVFSGPTGVGKTEVAKQLASSLGVELLRFDMSEYMERHTVSRLLGAPPGYVGFDQGGLLTDGVDQHPHSVVLLDEIEKAHPDIFNILLQVMDHGALTDHNGKKIDFRNVILIMTTNAGASEMAKSAIGFGSSKRTGEDEEALNRLFTPEFRNRLDATIPFAALPTTVIHKVVQKFIMQLEAQLSERNVTFDLHEDAIAWLSEKGYDDKMGARPLARVIQEHIKKPLANEILFGKLKKGGVVKVTVGKKEDGTTGILLDSIADTAPIRPKPEAEVVDSVVDVEEDDGDTVKTRSRVGKADAASDTRRSPKTPSSASDGEPDGKSPRKGSTVPKVPRK</sequence>
<name>A0A7W9CZT7_9HYPH</name>
<keyword evidence="4 7" id="KW-0067">ATP-binding</keyword>
<dbReference type="Pfam" id="PF00004">
    <property type="entry name" value="AAA"/>
    <property type="match status" value="1"/>
</dbReference>
<dbReference type="InterPro" id="IPR003959">
    <property type="entry name" value="ATPase_AAA_core"/>
</dbReference>
<evidence type="ECO:0000256" key="5">
    <source>
        <dbReference type="ARBA" id="ARBA00023186"/>
    </source>
</evidence>
<dbReference type="Gene3D" id="1.10.1780.10">
    <property type="entry name" value="Clp, N-terminal domain"/>
    <property type="match status" value="1"/>
</dbReference>
<reference evidence="10 11" key="1">
    <citation type="submission" date="2020-08" db="EMBL/GenBank/DDBJ databases">
        <title>Genomic Encyclopedia of Type Strains, Phase IV (KMG-V): Genome sequencing to study the core and pangenomes of soil and plant-associated prokaryotes.</title>
        <authorList>
            <person name="Whitman W."/>
        </authorList>
    </citation>
    <scope>NUCLEOTIDE SEQUENCE [LARGE SCALE GENOMIC DNA]</scope>
    <source>
        <strain evidence="10 11">SEMIA 4064</strain>
    </source>
</reference>
<dbReference type="Pfam" id="PF02861">
    <property type="entry name" value="Clp_N"/>
    <property type="match status" value="1"/>
</dbReference>
<dbReference type="Proteomes" id="UP000549882">
    <property type="component" value="Unassembled WGS sequence"/>
</dbReference>
<dbReference type="FunFam" id="3.40.50.300:FF:000025">
    <property type="entry name" value="ATP-dependent Clp protease subunit"/>
    <property type="match status" value="1"/>
</dbReference>
<comment type="similarity">
    <text evidence="1 7">Belongs to the ClpA/ClpB family.</text>
</comment>
<dbReference type="SMART" id="SM00382">
    <property type="entry name" value="AAA"/>
    <property type="match status" value="2"/>
</dbReference>
<dbReference type="PROSITE" id="PS51903">
    <property type="entry name" value="CLP_R"/>
    <property type="match status" value="1"/>
</dbReference>
<dbReference type="GO" id="GO:0005737">
    <property type="term" value="C:cytoplasm"/>
    <property type="evidence" value="ECO:0007669"/>
    <property type="project" value="TreeGrafter"/>
</dbReference>
<accession>A0A7W9CZT7</accession>
<dbReference type="Pfam" id="PF10431">
    <property type="entry name" value="ClpB_D2-small"/>
    <property type="match status" value="1"/>
</dbReference>
<dbReference type="CDD" id="cd00009">
    <property type="entry name" value="AAA"/>
    <property type="match status" value="1"/>
</dbReference>
<dbReference type="AlphaFoldDB" id="A0A7W9CZT7"/>
<dbReference type="SUPFAM" id="SSF81923">
    <property type="entry name" value="Double Clp-N motif"/>
    <property type="match status" value="1"/>
</dbReference>
<evidence type="ECO:0000256" key="8">
    <source>
        <dbReference type="SAM" id="MobiDB-lite"/>
    </source>
</evidence>
<dbReference type="PANTHER" id="PTHR11638:SF111">
    <property type="entry name" value="ATP-DEPENDENT CLP PROTEASE ATP-BINDING SUBUNIT CLPA"/>
    <property type="match status" value="1"/>
</dbReference>
<dbReference type="InterPro" id="IPR041546">
    <property type="entry name" value="ClpA/ClpB_AAA_lid"/>
</dbReference>
<dbReference type="SUPFAM" id="SSF52540">
    <property type="entry name" value="P-loop containing nucleoside triphosphate hydrolases"/>
    <property type="match status" value="2"/>
</dbReference>
<dbReference type="InterPro" id="IPR004176">
    <property type="entry name" value="Clp_R_N"/>
</dbReference>
<feature type="domain" description="Clp R" evidence="9">
    <location>
        <begin position="1"/>
        <end position="148"/>
    </location>
</feature>
<dbReference type="NCBIfam" id="TIGR02639">
    <property type="entry name" value="ClpA"/>
    <property type="match status" value="1"/>
</dbReference>
<feature type="region of interest" description="Disordered" evidence="8">
    <location>
        <begin position="777"/>
        <end position="842"/>
    </location>
</feature>
<dbReference type="Gene3D" id="3.40.50.300">
    <property type="entry name" value="P-loop containing nucleotide triphosphate hydrolases"/>
    <property type="match status" value="2"/>
</dbReference>
<evidence type="ECO:0000256" key="7">
    <source>
        <dbReference type="RuleBase" id="RU004432"/>
    </source>
</evidence>
<gene>
    <name evidence="10" type="ORF">GGD50_001009</name>
</gene>
<evidence type="ECO:0000259" key="9">
    <source>
        <dbReference type="PROSITE" id="PS51903"/>
    </source>
</evidence>
<dbReference type="PROSITE" id="PS00870">
    <property type="entry name" value="CLPAB_1"/>
    <property type="match status" value="1"/>
</dbReference>
<dbReference type="InterPro" id="IPR019489">
    <property type="entry name" value="Clp_ATPase_C"/>
</dbReference>
<evidence type="ECO:0000313" key="10">
    <source>
        <dbReference type="EMBL" id="MBB5572433.1"/>
    </source>
</evidence>
<keyword evidence="11" id="KW-1185">Reference proteome</keyword>
<dbReference type="GO" id="GO:0016887">
    <property type="term" value="F:ATP hydrolysis activity"/>
    <property type="evidence" value="ECO:0007669"/>
    <property type="project" value="InterPro"/>
</dbReference>
<dbReference type="InterPro" id="IPR001270">
    <property type="entry name" value="ClpA/B"/>
</dbReference>
<dbReference type="GO" id="GO:0008233">
    <property type="term" value="F:peptidase activity"/>
    <property type="evidence" value="ECO:0007669"/>
    <property type="project" value="UniProtKB-KW"/>
</dbReference>
<dbReference type="GO" id="GO:0043335">
    <property type="term" value="P:protein unfolding"/>
    <property type="evidence" value="ECO:0007669"/>
    <property type="project" value="InterPro"/>
</dbReference>
<dbReference type="GO" id="GO:0034605">
    <property type="term" value="P:cellular response to heat"/>
    <property type="evidence" value="ECO:0007669"/>
    <property type="project" value="TreeGrafter"/>
</dbReference>
<dbReference type="InterPro" id="IPR028299">
    <property type="entry name" value="ClpA/B_CS2"/>
</dbReference>
<dbReference type="RefSeq" id="WP_107107925.1">
    <property type="nucleotide sequence ID" value="NZ_JACHBI010000001.1"/>
</dbReference>
<keyword evidence="10" id="KW-0645">Protease</keyword>
<dbReference type="CDD" id="cd19499">
    <property type="entry name" value="RecA-like_ClpB_Hsp104-like"/>
    <property type="match status" value="1"/>
</dbReference>
<keyword evidence="10" id="KW-0378">Hydrolase</keyword>
<feature type="region of interest" description="Disordered" evidence="8">
    <location>
        <begin position="141"/>
        <end position="182"/>
    </location>
</feature>
<keyword evidence="3 7" id="KW-0547">Nucleotide-binding</keyword>
<keyword evidence="5 7" id="KW-0143">Chaperone</keyword>
<dbReference type="InterPro" id="IPR050130">
    <property type="entry name" value="ClpA_ClpB"/>
</dbReference>
<dbReference type="PROSITE" id="PS00871">
    <property type="entry name" value="CLPAB_2"/>
    <property type="match status" value="1"/>
</dbReference>
<keyword evidence="2 6" id="KW-0677">Repeat</keyword>
<comment type="caution">
    <text evidence="10">The sequence shown here is derived from an EMBL/GenBank/DDBJ whole genome shotgun (WGS) entry which is preliminary data.</text>
</comment>
<dbReference type="InterPro" id="IPR018368">
    <property type="entry name" value="ClpA/B_CS1"/>
</dbReference>
<dbReference type="PANTHER" id="PTHR11638">
    <property type="entry name" value="ATP-DEPENDENT CLP PROTEASE"/>
    <property type="match status" value="1"/>
</dbReference>
<dbReference type="EMBL" id="JACHBI010000001">
    <property type="protein sequence ID" value="MBB5572433.1"/>
    <property type="molecule type" value="Genomic_DNA"/>
</dbReference>
<dbReference type="Pfam" id="PF07724">
    <property type="entry name" value="AAA_2"/>
    <property type="match status" value="1"/>
</dbReference>
<dbReference type="InterPro" id="IPR013461">
    <property type="entry name" value="ClpA"/>
</dbReference>
<dbReference type="Pfam" id="PF17871">
    <property type="entry name" value="AAA_lid_9"/>
    <property type="match status" value="1"/>
</dbReference>
<evidence type="ECO:0000256" key="4">
    <source>
        <dbReference type="ARBA" id="ARBA00022840"/>
    </source>
</evidence>
<evidence type="ECO:0000313" key="11">
    <source>
        <dbReference type="Proteomes" id="UP000549882"/>
    </source>
</evidence>